<dbReference type="PIRSF" id="PIRSF017388">
    <property type="entry name" value="Esterase_lipase"/>
    <property type="match status" value="1"/>
</dbReference>
<dbReference type="PANTHER" id="PTHR11614">
    <property type="entry name" value="PHOSPHOLIPASE-RELATED"/>
    <property type="match status" value="1"/>
</dbReference>
<dbReference type="Pfam" id="PF12146">
    <property type="entry name" value="Hydrolase_4"/>
    <property type="match status" value="1"/>
</dbReference>
<keyword evidence="2" id="KW-0378">Hydrolase</keyword>
<dbReference type="Gene3D" id="3.40.50.1820">
    <property type="entry name" value="alpha/beta hydrolase"/>
    <property type="match status" value="1"/>
</dbReference>
<evidence type="ECO:0000259" key="1">
    <source>
        <dbReference type="Pfam" id="PF12146"/>
    </source>
</evidence>
<dbReference type="SUPFAM" id="SSF53474">
    <property type="entry name" value="alpha/beta-Hydrolases"/>
    <property type="match status" value="1"/>
</dbReference>
<sequence length="276" mass="31550">MRYEEGFIKLYGDYNAFYRCWFAESQLGVVVGVHGFCEHSGRYIDFGRFLAGNGYAFCMHDLRGHGRSAKSFDRGFVERFEFFIKDLDKFMEFVMSRSGAGSIYLFGHSMGGLIAVYYTGVVGRGVRTLITSGAAVYLPPPAVIQRFLATFLSFIAPRKRVSLPIDPRELSTDESVAKAYIEDPLVIKNPTIRLVYELYRVSKEVWKFAGRISTPTLILHGKEDRIVPVEASQRLYNAISSKDKHLVIYDGMKHEILNERNKAKVYNDILEWLKTH</sequence>
<accession>A0A7C5TJC6</accession>
<dbReference type="InterPro" id="IPR000073">
    <property type="entry name" value="AB_hydrolase_1"/>
</dbReference>
<dbReference type="AlphaFoldDB" id="A0A7C5TJC6"/>
<feature type="domain" description="Serine aminopeptidase S33" evidence="1">
    <location>
        <begin position="28"/>
        <end position="261"/>
    </location>
</feature>
<dbReference type="InterPro" id="IPR022742">
    <property type="entry name" value="Hydrolase_4"/>
</dbReference>
<dbReference type="GO" id="GO:0052689">
    <property type="term" value="F:carboxylic ester hydrolase activity"/>
    <property type="evidence" value="ECO:0007669"/>
    <property type="project" value="InterPro"/>
</dbReference>
<comment type="caution">
    <text evidence="2">The sequence shown here is derived from an EMBL/GenBank/DDBJ whole genome shotgun (WGS) entry which is preliminary data.</text>
</comment>
<organism evidence="2">
    <name type="scientific">Ignisphaera aggregans</name>
    <dbReference type="NCBI Taxonomy" id="334771"/>
    <lineage>
        <taxon>Archaea</taxon>
        <taxon>Thermoproteota</taxon>
        <taxon>Thermoprotei</taxon>
        <taxon>Desulfurococcales</taxon>
        <taxon>Desulfurococcaceae</taxon>
        <taxon>Ignisphaera</taxon>
    </lineage>
</organism>
<dbReference type="InterPro" id="IPR012354">
    <property type="entry name" value="Esterase_lipase"/>
</dbReference>
<name>A0A7C5TJC6_9CREN</name>
<dbReference type="PRINTS" id="PR00111">
    <property type="entry name" value="ABHYDROLASE"/>
</dbReference>
<protein>
    <submittedName>
        <fullName evidence="2">Alpha/beta hydrolase</fullName>
    </submittedName>
</protein>
<dbReference type="EMBL" id="DRZI01000311">
    <property type="protein sequence ID" value="HHP82437.1"/>
    <property type="molecule type" value="Genomic_DNA"/>
</dbReference>
<dbReference type="InterPro" id="IPR051044">
    <property type="entry name" value="MAG_DAG_Lipase"/>
</dbReference>
<reference evidence="2" key="1">
    <citation type="journal article" date="2020" name="mSystems">
        <title>Genome- and Community-Level Interaction Insights into Carbon Utilization and Element Cycling Functions of Hydrothermarchaeota in Hydrothermal Sediment.</title>
        <authorList>
            <person name="Zhou Z."/>
            <person name="Liu Y."/>
            <person name="Xu W."/>
            <person name="Pan J."/>
            <person name="Luo Z.H."/>
            <person name="Li M."/>
        </authorList>
    </citation>
    <scope>NUCLEOTIDE SEQUENCE [LARGE SCALE GENOMIC DNA]</scope>
    <source>
        <strain evidence="2">SpSt-1121</strain>
    </source>
</reference>
<dbReference type="InterPro" id="IPR029058">
    <property type="entry name" value="AB_hydrolase_fold"/>
</dbReference>
<evidence type="ECO:0000313" key="2">
    <source>
        <dbReference type="EMBL" id="HHP82437.1"/>
    </source>
</evidence>
<proteinExistence type="predicted"/>
<gene>
    <name evidence="2" type="ORF">ENM84_07220</name>
</gene>